<keyword evidence="1" id="KW-1133">Transmembrane helix</keyword>
<dbReference type="RefSeq" id="WP_158767488.1">
    <property type="nucleotide sequence ID" value="NZ_CP047045.1"/>
</dbReference>
<organism evidence="2 3">
    <name type="scientific">Terricaulis silvestris</name>
    <dbReference type="NCBI Taxonomy" id="2686094"/>
    <lineage>
        <taxon>Bacteria</taxon>
        <taxon>Pseudomonadati</taxon>
        <taxon>Pseudomonadota</taxon>
        <taxon>Alphaproteobacteria</taxon>
        <taxon>Caulobacterales</taxon>
        <taxon>Caulobacteraceae</taxon>
        <taxon>Terricaulis</taxon>
    </lineage>
</organism>
<dbReference type="Proteomes" id="UP000431269">
    <property type="component" value="Chromosome"/>
</dbReference>
<keyword evidence="1" id="KW-0812">Transmembrane</keyword>
<proteinExistence type="predicted"/>
<dbReference type="KEGG" id="tsv:DSM104635_03575"/>
<feature type="transmembrane region" description="Helical" evidence="1">
    <location>
        <begin position="190"/>
        <end position="223"/>
    </location>
</feature>
<dbReference type="AlphaFoldDB" id="A0A6I6MWB8"/>
<name>A0A6I6MWB8_9CAUL</name>
<evidence type="ECO:0000313" key="2">
    <source>
        <dbReference type="EMBL" id="QGZ96714.1"/>
    </source>
</evidence>
<sequence>MGQRNISRRIAGDRGVAGFFAFIAALVPFAGVVAMGYLIYHLFTDPSTDFDSDGGYFWVGVLALSALLFWTVTRWTYDSVHAALTPQRVQAMWLRRFQAEGGDAFRTSRVIDRLSRYGVSALTLQDRDVQLSFEQRRNRLAPVFWLLFIPIAALITYAVFTGWENAQADIMDLPPAQDLQTGIGNALGAVFALIVVGLLLFVGLFLGILATVLIVMISAALAGPIGAMMSKNRDDFRTLPNLLKRLQRGKRRGASVVRVSDANWREAVTSSLGAVDVAIIDLTNVSDHVAWEIGEAAKACSQAGLVFICRDGVDVSPAAKAAIRQALGREGVSVVHYPSRRGASDKHFARDLRTHIYDAADLRAAYRA</sequence>
<feature type="transmembrane region" description="Helical" evidence="1">
    <location>
        <begin position="143"/>
        <end position="163"/>
    </location>
</feature>
<keyword evidence="3" id="KW-1185">Reference proteome</keyword>
<feature type="transmembrane region" description="Helical" evidence="1">
    <location>
        <begin position="20"/>
        <end position="43"/>
    </location>
</feature>
<reference evidence="3" key="1">
    <citation type="submission" date="2019-12" db="EMBL/GenBank/DDBJ databases">
        <title>Complete genome of Terracaulis silvestris 0127_4.</title>
        <authorList>
            <person name="Vieira S."/>
            <person name="Riedel T."/>
            <person name="Sproer C."/>
            <person name="Pascual J."/>
            <person name="Boedeker C."/>
            <person name="Overmann J."/>
        </authorList>
    </citation>
    <scope>NUCLEOTIDE SEQUENCE [LARGE SCALE GENOMIC DNA]</scope>
    <source>
        <strain evidence="3">0127_4</strain>
    </source>
</reference>
<gene>
    <name evidence="2" type="ORF">DSM104635_03575</name>
</gene>
<accession>A0A6I6MWB8</accession>
<evidence type="ECO:0000313" key="3">
    <source>
        <dbReference type="Proteomes" id="UP000431269"/>
    </source>
</evidence>
<keyword evidence="1" id="KW-0472">Membrane</keyword>
<feature type="transmembrane region" description="Helical" evidence="1">
    <location>
        <begin position="55"/>
        <end position="72"/>
    </location>
</feature>
<evidence type="ECO:0000256" key="1">
    <source>
        <dbReference type="SAM" id="Phobius"/>
    </source>
</evidence>
<dbReference type="EMBL" id="CP047045">
    <property type="protein sequence ID" value="QGZ96714.1"/>
    <property type="molecule type" value="Genomic_DNA"/>
</dbReference>
<protein>
    <submittedName>
        <fullName evidence="2">Uncharacterized protein</fullName>
    </submittedName>
</protein>